<sequence>MRSLLRTTEDTVNALTTNFLGRRSLLITPDRFDTVFGVEYGRTDIGVHKVLPVDLSGIQEGEEKEKENEVFSSLTLTFLLFFPSPLSPSSSSSLFSATITGLAQNQNPLPPSAISQFHYAKCSFLSPFA</sequence>
<protein>
    <submittedName>
        <fullName evidence="1">Uncharacterized protein</fullName>
    </submittedName>
</protein>
<evidence type="ECO:0000313" key="2">
    <source>
        <dbReference type="Proteomes" id="UP001359559"/>
    </source>
</evidence>
<comment type="caution">
    <text evidence="1">The sequence shown here is derived from an EMBL/GenBank/DDBJ whole genome shotgun (WGS) entry which is preliminary data.</text>
</comment>
<dbReference type="Proteomes" id="UP001359559">
    <property type="component" value="Unassembled WGS sequence"/>
</dbReference>
<keyword evidence="2" id="KW-1185">Reference proteome</keyword>
<reference evidence="1 2" key="1">
    <citation type="submission" date="2024-01" db="EMBL/GenBank/DDBJ databases">
        <title>The genomes of 5 underutilized Papilionoideae crops provide insights into root nodulation and disease resistance.</title>
        <authorList>
            <person name="Yuan L."/>
        </authorList>
    </citation>
    <scope>NUCLEOTIDE SEQUENCE [LARGE SCALE GENOMIC DNA]</scope>
    <source>
        <strain evidence="1">LY-2023</strain>
        <tissue evidence="1">Leaf</tissue>
    </source>
</reference>
<organism evidence="1 2">
    <name type="scientific">Clitoria ternatea</name>
    <name type="common">Butterfly pea</name>
    <dbReference type="NCBI Taxonomy" id="43366"/>
    <lineage>
        <taxon>Eukaryota</taxon>
        <taxon>Viridiplantae</taxon>
        <taxon>Streptophyta</taxon>
        <taxon>Embryophyta</taxon>
        <taxon>Tracheophyta</taxon>
        <taxon>Spermatophyta</taxon>
        <taxon>Magnoliopsida</taxon>
        <taxon>eudicotyledons</taxon>
        <taxon>Gunneridae</taxon>
        <taxon>Pentapetalae</taxon>
        <taxon>rosids</taxon>
        <taxon>fabids</taxon>
        <taxon>Fabales</taxon>
        <taxon>Fabaceae</taxon>
        <taxon>Papilionoideae</taxon>
        <taxon>50 kb inversion clade</taxon>
        <taxon>NPAAA clade</taxon>
        <taxon>indigoferoid/millettioid clade</taxon>
        <taxon>Phaseoleae</taxon>
        <taxon>Clitoria</taxon>
    </lineage>
</organism>
<evidence type="ECO:0000313" key="1">
    <source>
        <dbReference type="EMBL" id="KAK7301038.1"/>
    </source>
</evidence>
<proteinExistence type="predicted"/>
<dbReference type="EMBL" id="JAYKXN010000003">
    <property type="protein sequence ID" value="KAK7301038.1"/>
    <property type="molecule type" value="Genomic_DNA"/>
</dbReference>
<dbReference type="AlphaFoldDB" id="A0AAN9PK42"/>
<accession>A0AAN9PK42</accession>
<name>A0AAN9PK42_CLITE</name>
<gene>
    <name evidence="1" type="ORF">RJT34_11894</name>
</gene>